<dbReference type="Gene3D" id="1.10.238.10">
    <property type="entry name" value="EF-hand"/>
    <property type="match status" value="1"/>
</dbReference>
<evidence type="ECO:0000256" key="1">
    <source>
        <dbReference type="ARBA" id="ARBA00007323"/>
    </source>
</evidence>
<dbReference type="AlphaFoldDB" id="A0AAD7RE80"/>
<evidence type="ECO:0000256" key="5">
    <source>
        <dbReference type="RuleBase" id="RU361184"/>
    </source>
</evidence>
<evidence type="ECO:0000256" key="3">
    <source>
        <dbReference type="ARBA" id="ARBA00022737"/>
    </source>
</evidence>
<dbReference type="GO" id="GO:0046914">
    <property type="term" value="F:transition metal ion binding"/>
    <property type="evidence" value="ECO:0007669"/>
    <property type="project" value="InterPro"/>
</dbReference>
<dbReference type="SUPFAM" id="SSF47473">
    <property type="entry name" value="EF-hand"/>
    <property type="match status" value="1"/>
</dbReference>
<evidence type="ECO:0000256" key="4">
    <source>
        <dbReference type="ARBA" id="ARBA00022837"/>
    </source>
</evidence>
<dbReference type="GO" id="GO:0048306">
    <property type="term" value="F:calcium-dependent protein binding"/>
    <property type="evidence" value="ECO:0007669"/>
    <property type="project" value="TreeGrafter"/>
</dbReference>
<dbReference type="PROSITE" id="PS50222">
    <property type="entry name" value="EF_HAND_2"/>
    <property type="match status" value="1"/>
</dbReference>
<keyword evidence="3" id="KW-0677">Repeat</keyword>
<keyword evidence="4 5" id="KW-0106">Calcium</keyword>
<feature type="domain" description="EF-hand" evidence="6">
    <location>
        <begin position="73"/>
        <end position="108"/>
    </location>
</feature>
<dbReference type="InterPro" id="IPR034325">
    <property type="entry name" value="S-100_dom"/>
</dbReference>
<keyword evidence="8" id="KW-1185">Reference proteome</keyword>
<dbReference type="CDD" id="cd00213">
    <property type="entry name" value="S-100"/>
    <property type="match status" value="1"/>
</dbReference>
<protein>
    <recommendedName>
        <fullName evidence="5">Protein S100</fullName>
    </recommendedName>
    <alternativeName>
        <fullName evidence="5">S100 calcium-binding protein</fullName>
    </alternativeName>
</protein>
<accession>A0AAD7RE80</accession>
<evidence type="ECO:0000259" key="6">
    <source>
        <dbReference type="PROSITE" id="PS50222"/>
    </source>
</evidence>
<proteinExistence type="inferred from homology"/>
<reference evidence="7" key="1">
    <citation type="journal article" date="2023" name="Science">
        <title>Genome structures resolve the early diversification of teleost fishes.</title>
        <authorList>
            <person name="Parey E."/>
            <person name="Louis A."/>
            <person name="Montfort J."/>
            <person name="Bouchez O."/>
            <person name="Roques C."/>
            <person name="Iampietro C."/>
            <person name="Lluch J."/>
            <person name="Castinel A."/>
            <person name="Donnadieu C."/>
            <person name="Desvignes T."/>
            <person name="Floi Bucao C."/>
            <person name="Jouanno E."/>
            <person name="Wen M."/>
            <person name="Mejri S."/>
            <person name="Dirks R."/>
            <person name="Jansen H."/>
            <person name="Henkel C."/>
            <person name="Chen W.J."/>
            <person name="Zahm M."/>
            <person name="Cabau C."/>
            <person name="Klopp C."/>
            <person name="Thompson A.W."/>
            <person name="Robinson-Rechavi M."/>
            <person name="Braasch I."/>
            <person name="Lecointre G."/>
            <person name="Bobe J."/>
            <person name="Postlethwait J.H."/>
            <person name="Berthelot C."/>
            <person name="Roest Crollius H."/>
            <person name="Guiguen Y."/>
        </authorList>
    </citation>
    <scope>NUCLEOTIDE SEQUENCE</scope>
    <source>
        <strain evidence="7">NC1722</strain>
    </source>
</reference>
<evidence type="ECO:0000313" key="8">
    <source>
        <dbReference type="Proteomes" id="UP001221898"/>
    </source>
</evidence>
<sequence>MREGRWRHAGNTLLCTGRRVLASMDNPTALEAALAVIVLSFKKHAAKGKDPKGLNQEELMNLLNTELPHLMQIPPEEKEKVFAMLDKDGNKSLDFAEFFGLVGALAHMCNCLFQEK</sequence>
<evidence type="ECO:0000256" key="2">
    <source>
        <dbReference type="ARBA" id="ARBA00022723"/>
    </source>
</evidence>
<dbReference type="InterPro" id="IPR002048">
    <property type="entry name" value="EF_hand_dom"/>
</dbReference>
<dbReference type="InterPro" id="IPR001751">
    <property type="entry name" value="S100/CaBP7/8-like_CS"/>
</dbReference>
<dbReference type="PANTHER" id="PTHR11639">
    <property type="entry name" value="S100 CALCIUM-BINDING PROTEIN"/>
    <property type="match status" value="1"/>
</dbReference>
<dbReference type="Pfam" id="PF01023">
    <property type="entry name" value="S_100"/>
    <property type="match status" value="1"/>
</dbReference>
<gene>
    <name evidence="7" type="ORF">AAFF_G00238090</name>
</gene>
<dbReference type="Proteomes" id="UP001221898">
    <property type="component" value="Unassembled WGS sequence"/>
</dbReference>
<dbReference type="InterPro" id="IPR018247">
    <property type="entry name" value="EF_Hand_1_Ca_BS"/>
</dbReference>
<evidence type="ECO:0000313" key="7">
    <source>
        <dbReference type="EMBL" id="KAJ8378597.1"/>
    </source>
</evidence>
<dbReference type="PROSITE" id="PS00018">
    <property type="entry name" value="EF_HAND_1"/>
    <property type="match status" value="1"/>
</dbReference>
<comment type="caution">
    <text evidence="7">The sequence shown here is derived from an EMBL/GenBank/DDBJ whole genome shotgun (WGS) entry which is preliminary data.</text>
</comment>
<comment type="similarity">
    <text evidence="1 5">Belongs to the S-100 family.</text>
</comment>
<dbReference type="EMBL" id="JAINUG010000316">
    <property type="protein sequence ID" value="KAJ8378597.1"/>
    <property type="molecule type" value="Genomic_DNA"/>
</dbReference>
<dbReference type="PROSITE" id="PS00303">
    <property type="entry name" value="S100_CABP"/>
    <property type="match status" value="1"/>
</dbReference>
<dbReference type="InterPro" id="IPR011992">
    <property type="entry name" value="EF-hand-dom_pair"/>
</dbReference>
<dbReference type="GO" id="GO:0005509">
    <property type="term" value="F:calcium ion binding"/>
    <property type="evidence" value="ECO:0007669"/>
    <property type="project" value="InterPro"/>
</dbReference>
<organism evidence="7 8">
    <name type="scientific">Aldrovandia affinis</name>
    <dbReference type="NCBI Taxonomy" id="143900"/>
    <lineage>
        <taxon>Eukaryota</taxon>
        <taxon>Metazoa</taxon>
        <taxon>Chordata</taxon>
        <taxon>Craniata</taxon>
        <taxon>Vertebrata</taxon>
        <taxon>Euteleostomi</taxon>
        <taxon>Actinopterygii</taxon>
        <taxon>Neopterygii</taxon>
        <taxon>Teleostei</taxon>
        <taxon>Notacanthiformes</taxon>
        <taxon>Halosauridae</taxon>
        <taxon>Aldrovandia</taxon>
    </lineage>
</organism>
<dbReference type="PANTHER" id="PTHR11639:SF134">
    <property type="entry name" value="PROTEIN S100-A1-RELATED"/>
    <property type="match status" value="1"/>
</dbReference>
<keyword evidence="2 5" id="KW-0479">Metal-binding</keyword>
<dbReference type="InterPro" id="IPR013787">
    <property type="entry name" value="S100_Ca-bd_sub"/>
</dbReference>
<dbReference type="SMART" id="SM01394">
    <property type="entry name" value="S_100"/>
    <property type="match status" value="1"/>
</dbReference>
<name>A0AAD7RE80_9TELE</name>